<dbReference type="AlphaFoldDB" id="A0A6B0UBA1"/>
<organism evidence="2">
    <name type="scientific">Ixodes ricinus</name>
    <name type="common">Common tick</name>
    <name type="synonym">Acarus ricinus</name>
    <dbReference type="NCBI Taxonomy" id="34613"/>
    <lineage>
        <taxon>Eukaryota</taxon>
        <taxon>Metazoa</taxon>
        <taxon>Ecdysozoa</taxon>
        <taxon>Arthropoda</taxon>
        <taxon>Chelicerata</taxon>
        <taxon>Arachnida</taxon>
        <taxon>Acari</taxon>
        <taxon>Parasitiformes</taxon>
        <taxon>Ixodida</taxon>
        <taxon>Ixodoidea</taxon>
        <taxon>Ixodidae</taxon>
        <taxon>Ixodinae</taxon>
        <taxon>Ixodes</taxon>
    </lineage>
</organism>
<proteinExistence type="predicted"/>
<accession>A0A6B0UBA1</accession>
<sequence length="91" mass="9391">MGGLAGVGCLLCPSFVRAFFSVLGSQTWLGPWSLVVGVPRSSGRRCSVVGCASGDGGRRVLSGGLCGLRGVRRGGCGCSVSGLHRFPYDWK</sequence>
<protein>
    <submittedName>
        <fullName evidence="2">Putative secreted protein</fullName>
    </submittedName>
</protein>
<evidence type="ECO:0000313" key="2">
    <source>
        <dbReference type="EMBL" id="MXU86417.1"/>
    </source>
</evidence>
<name>A0A6B0UBA1_IXORI</name>
<reference evidence="2" key="1">
    <citation type="submission" date="2019-12" db="EMBL/GenBank/DDBJ databases">
        <title>An insight into the sialome of adult female Ixodes ricinus ticks feeding for 6 days.</title>
        <authorList>
            <person name="Perner J."/>
            <person name="Ribeiro J.M.C."/>
        </authorList>
    </citation>
    <scope>NUCLEOTIDE SEQUENCE</scope>
    <source>
        <strain evidence="2">Semi-engorged</strain>
        <tissue evidence="2">Salivary glands</tissue>
    </source>
</reference>
<feature type="signal peptide" evidence="1">
    <location>
        <begin position="1"/>
        <end position="18"/>
    </location>
</feature>
<evidence type="ECO:0000256" key="1">
    <source>
        <dbReference type="SAM" id="SignalP"/>
    </source>
</evidence>
<feature type="chain" id="PRO_5025394418" evidence="1">
    <location>
        <begin position="19"/>
        <end position="91"/>
    </location>
</feature>
<dbReference type="EMBL" id="GIFC01004334">
    <property type="protein sequence ID" value="MXU86417.1"/>
    <property type="molecule type" value="Transcribed_RNA"/>
</dbReference>
<keyword evidence="1" id="KW-0732">Signal</keyword>